<gene>
    <name evidence="11" type="ORF">INT43_005265</name>
</gene>
<dbReference type="InterPro" id="IPR027469">
    <property type="entry name" value="Cation_efflux_TMD_sf"/>
</dbReference>
<name>A0A8H7PHM2_MORIS</name>
<dbReference type="PANTHER" id="PTHR45755:SF4">
    <property type="entry name" value="ZINC TRANSPORTER 7"/>
    <property type="match status" value="1"/>
</dbReference>
<dbReference type="GO" id="GO:0006882">
    <property type="term" value="P:intracellular zinc ion homeostasis"/>
    <property type="evidence" value="ECO:0007669"/>
    <property type="project" value="InterPro"/>
</dbReference>
<comment type="similarity">
    <text evidence="2">Belongs to the cation diffusion facilitator (CDF) transporter (TC 2.A.4) family. SLC30A subfamily.</text>
</comment>
<evidence type="ECO:0000256" key="2">
    <source>
        <dbReference type="ARBA" id="ARBA00008873"/>
    </source>
</evidence>
<feature type="compositionally biased region" description="Basic residues" evidence="8">
    <location>
        <begin position="187"/>
        <end position="198"/>
    </location>
</feature>
<dbReference type="Pfam" id="PF01545">
    <property type="entry name" value="Cation_efflux"/>
    <property type="match status" value="1"/>
</dbReference>
<dbReference type="InterPro" id="IPR045316">
    <property type="entry name" value="Msc2-like"/>
</dbReference>
<protein>
    <recommendedName>
        <fullName evidence="10">Cation efflux protein transmembrane domain-containing protein</fullName>
    </recommendedName>
</protein>
<feature type="region of interest" description="Disordered" evidence="8">
    <location>
        <begin position="181"/>
        <end position="216"/>
    </location>
</feature>
<keyword evidence="5 9" id="KW-1133">Transmembrane helix</keyword>
<dbReference type="AlphaFoldDB" id="A0A8H7PHM2"/>
<evidence type="ECO:0000256" key="5">
    <source>
        <dbReference type="ARBA" id="ARBA00022989"/>
    </source>
</evidence>
<dbReference type="Proteomes" id="UP000654370">
    <property type="component" value="Unassembled WGS sequence"/>
</dbReference>
<feature type="domain" description="Cation efflux protein transmembrane" evidence="10">
    <location>
        <begin position="52"/>
        <end position="287"/>
    </location>
</feature>
<dbReference type="GO" id="GO:0016020">
    <property type="term" value="C:membrane"/>
    <property type="evidence" value="ECO:0007669"/>
    <property type="project" value="UniProtKB-SubCell"/>
</dbReference>
<dbReference type="InterPro" id="IPR058533">
    <property type="entry name" value="Cation_efflux_TM"/>
</dbReference>
<dbReference type="GO" id="GO:1904257">
    <property type="term" value="P:zinc ion import into Golgi lumen"/>
    <property type="evidence" value="ECO:0007669"/>
    <property type="project" value="TreeGrafter"/>
</dbReference>
<feature type="transmembrane region" description="Helical" evidence="9">
    <location>
        <begin position="230"/>
        <end position="255"/>
    </location>
</feature>
<evidence type="ECO:0000313" key="12">
    <source>
        <dbReference type="Proteomes" id="UP000654370"/>
    </source>
</evidence>
<keyword evidence="3" id="KW-0813">Transport</keyword>
<keyword evidence="7 9" id="KW-0472">Membrane</keyword>
<evidence type="ECO:0000256" key="4">
    <source>
        <dbReference type="ARBA" id="ARBA00022692"/>
    </source>
</evidence>
<keyword evidence="12" id="KW-1185">Reference proteome</keyword>
<accession>A0A8H7PHM2</accession>
<evidence type="ECO:0000259" key="10">
    <source>
        <dbReference type="Pfam" id="PF01545"/>
    </source>
</evidence>
<feature type="transmembrane region" description="Helical" evidence="9">
    <location>
        <begin position="123"/>
        <end position="141"/>
    </location>
</feature>
<dbReference type="OrthoDB" id="78669at2759"/>
<dbReference type="Gene3D" id="1.20.1510.10">
    <property type="entry name" value="Cation efflux protein transmembrane domain"/>
    <property type="match status" value="1"/>
</dbReference>
<feature type="transmembrane region" description="Helical" evidence="9">
    <location>
        <begin position="82"/>
        <end position="102"/>
    </location>
</feature>
<evidence type="ECO:0000256" key="1">
    <source>
        <dbReference type="ARBA" id="ARBA00004141"/>
    </source>
</evidence>
<evidence type="ECO:0000256" key="6">
    <source>
        <dbReference type="ARBA" id="ARBA00023065"/>
    </source>
</evidence>
<dbReference type="SUPFAM" id="SSF161111">
    <property type="entry name" value="Cation efflux protein transmembrane domain-like"/>
    <property type="match status" value="1"/>
</dbReference>
<reference evidence="11" key="1">
    <citation type="submission" date="2020-12" db="EMBL/GenBank/DDBJ databases">
        <title>Metabolic potential, ecology and presence of endohyphal bacteria is reflected in genomic diversity of Mucoromycotina.</title>
        <authorList>
            <person name="Muszewska A."/>
            <person name="Okrasinska A."/>
            <person name="Steczkiewicz K."/>
            <person name="Drgas O."/>
            <person name="Orlowska M."/>
            <person name="Perlinska-Lenart U."/>
            <person name="Aleksandrzak-Piekarczyk T."/>
            <person name="Szatraj K."/>
            <person name="Zielenkiewicz U."/>
            <person name="Pilsyk S."/>
            <person name="Malc E."/>
            <person name="Mieczkowski P."/>
            <person name="Kruszewska J.S."/>
            <person name="Biernat P."/>
            <person name="Pawlowska J."/>
        </authorList>
    </citation>
    <scope>NUCLEOTIDE SEQUENCE</scope>
    <source>
        <strain evidence="11">WA0000067209</strain>
    </source>
</reference>
<sequence>MGLSHNGGLFELPSYSDSMEMGYGKSPVGGSWFRFVKESLRIILENQDSRQIFYFLLLNLSYMFIQLIYGSITNSLGLISDAIHMFFDCLALGVGLFASVMAKWPPNTKYSYGYNRVETLSGFANGVFLVLISISIISEAIQRLLDPPEMNTHRLLLVSFVGLLVNLVGIFAFNHGHAHGGHDHGHGHSHGHDHHGHSHGHDHGHGHSHGHDHGHGHNANMEAGCYGVGVFLHILADTLGSVGVIISTILIQWFGWTGFDPIASIFIAVLIFLSVIPLIKNSAAVLLLQVDDHTAGTVEAAVDDLKSIQGVTSTSQPRFWPNEPGSLIGSIHVHVTEEADMQEVRQLAIELLMSKIEGLKELCVQVEREGALERAEMEAKAGGFAGGFAGGTNTGFFSPMANFGPRRVATPSVDVAAAPAAFAPPPAHATGRQTPVLSFVQAMKGPAKNDKTL</sequence>
<comment type="subcellular location">
    <subcellularLocation>
        <location evidence="1">Membrane</location>
        <topology evidence="1">Multi-pass membrane protein</topology>
    </subcellularLocation>
</comment>
<dbReference type="EMBL" id="JAEPQZ010000014">
    <property type="protein sequence ID" value="KAG2173845.1"/>
    <property type="molecule type" value="Genomic_DNA"/>
</dbReference>
<dbReference type="InterPro" id="IPR002524">
    <property type="entry name" value="Cation_efflux"/>
</dbReference>
<dbReference type="GO" id="GO:0031410">
    <property type="term" value="C:cytoplasmic vesicle"/>
    <property type="evidence" value="ECO:0007669"/>
    <property type="project" value="TreeGrafter"/>
</dbReference>
<evidence type="ECO:0000256" key="9">
    <source>
        <dbReference type="SAM" id="Phobius"/>
    </source>
</evidence>
<evidence type="ECO:0000256" key="3">
    <source>
        <dbReference type="ARBA" id="ARBA00022448"/>
    </source>
</evidence>
<feature type="compositionally biased region" description="Basic and acidic residues" evidence="8">
    <location>
        <begin position="199"/>
        <end position="215"/>
    </location>
</feature>
<dbReference type="NCBIfam" id="TIGR01297">
    <property type="entry name" value="CDF"/>
    <property type="match status" value="1"/>
</dbReference>
<dbReference type="PANTHER" id="PTHR45755">
    <property type="match status" value="1"/>
</dbReference>
<feature type="transmembrane region" description="Helical" evidence="9">
    <location>
        <begin position="261"/>
        <end position="279"/>
    </location>
</feature>
<evidence type="ECO:0000313" key="11">
    <source>
        <dbReference type="EMBL" id="KAG2173845.1"/>
    </source>
</evidence>
<feature type="transmembrane region" description="Helical" evidence="9">
    <location>
        <begin position="52"/>
        <end position="70"/>
    </location>
</feature>
<feature type="transmembrane region" description="Helical" evidence="9">
    <location>
        <begin position="153"/>
        <end position="173"/>
    </location>
</feature>
<organism evidence="11 12">
    <name type="scientific">Mortierella isabellina</name>
    <name type="common">Filamentous fungus</name>
    <name type="synonym">Umbelopsis isabellina</name>
    <dbReference type="NCBI Taxonomy" id="91625"/>
    <lineage>
        <taxon>Eukaryota</taxon>
        <taxon>Fungi</taxon>
        <taxon>Fungi incertae sedis</taxon>
        <taxon>Mucoromycota</taxon>
        <taxon>Mucoromycotina</taxon>
        <taxon>Umbelopsidomycetes</taxon>
        <taxon>Umbelopsidales</taxon>
        <taxon>Umbelopsidaceae</taxon>
        <taxon>Umbelopsis</taxon>
    </lineage>
</organism>
<keyword evidence="4 9" id="KW-0812">Transmembrane</keyword>
<proteinExistence type="inferred from homology"/>
<evidence type="ECO:0000256" key="8">
    <source>
        <dbReference type="SAM" id="MobiDB-lite"/>
    </source>
</evidence>
<comment type="caution">
    <text evidence="11">The sequence shown here is derived from an EMBL/GenBank/DDBJ whole genome shotgun (WGS) entry which is preliminary data.</text>
</comment>
<dbReference type="GO" id="GO:0005794">
    <property type="term" value="C:Golgi apparatus"/>
    <property type="evidence" value="ECO:0007669"/>
    <property type="project" value="TreeGrafter"/>
</dbReference>
<keyword evidence="6" id="KW-0406">Ion transport</keyword>
<dbReference type="GO" id="GO:0005385">
    <property type="term" value="F:zinc ion transmembrane transporter activity"/>
    <property type="evidence" value="ECO:0007669"/>
    <property type="project" value="InterPro"/>
</dbReference>
<evidence type="ECO:0000256" key="7">
    <source>
        <dbReference type="ARBA" id="ARBA00023136"/>
    </source>
</evidence>